<dbReference type="SFLD" id="SFLDG01018">
    <property type="entry name" value="Squalene/Phytoene_Synthase_Lik"/>
    <property type="match status" value="1"/>
</dbReference>
<dbReference type="SUPFAM" id="SSF48576">
    <property type="entry name" value="Terpenoid synthases"/>
    <property type="match status" value="1"/>
</dbReference>
<evidence type="ECO:0000256" key="5">
    <source>
        <dbReference type="RuleBase" id="RU368088"/>
    </source>
</evidence>
<dbReference type="SFLD" id="SFLDS00005">
    <property type="entry name" value="Isoprenoid_Synthase_Type_I"/>
    <property type="match status" value="1"/>
</dbReference>
<dbReference type="FunFam" id="1.10.600.10:FF:000012">
    <property type="entry name" value="Squalene synthase 1"/>
    <property type="match status" value="1"/>
</dbReference>
<dbReference type="EMBL" id="CM035417">
    <property type="protein sequence ID" value="KAH7423067.1"/>
    <property type="molecule type" value="Genomic_DNA"/>
</dbReference>
<comment type="pathway">
    <text evidence="5">Terpene metabolism; lanosterol biosynthesis; lanosterol from farnesyl diphosphate: step 1/3.</text>
</comment>
<dbReference type="InterPro" id="IPR008949">
    <property type="entry name" value="Isoprenoid_synthase_dom_sf"/>
</dbReference>
<dbReference type="InterPro" id="IPR044844">
    <property type="entry name" value="Trans_IPPS_euk-type"/>
</dbReference>
<reference evidence="6" key="1">
    <citation type="submission" date="2021-08" db="EMBL/GenBank/DDBJ databases">
        <title>WGS assembly of Ceratopteris richardii.</title>
        <authorList>
            <person name="Marchant D.B."/>
            <person name="Chen G."/>
            <person name="Jenkins J."/>
            <person name="Shu S."/>
            <person name="Leebens-Mack J."/>
            <person name="Grimwood J."/>
            <person name="Schmutz J."/>
            <person name="Soltis P."/>
            <person name="Soltis D."/>
            <person name="Chen Z.-H."/>
        </authorList>
    </citation>
    <scope>NUCLEOTIDE SEQUENCE</scope>
    <source>
        <strain evidence="6">Whitten #5841</strain>
        <tissue evidence="6">Leaf</tissue>
    </source>
</reference>
<proteinExistence type="inferred from homology"/>
<dbReference type="InterPro" id="IPR019845">
    <property type="entry name" value="Squalene/phytoene_synthase_CS"/>
</dbReference>
<dbReference type="OrthoDB" id="431150at2759"/>
<keyword evidence="5" id="KW-0812">Transmembrane</keyword>
<name>A0A8T2TIA4_CERRI</name>
<dbReference type="InterPro" id="IPR033904">
    <property type="entry name" value="Trans_IPPS_HH"/>
</dbReference>
<keyword evidence="4 5" id="KW-0808">Transferase</keyword>
<dbReference type="PROSITE" id="PS01045">
    <property type="entry name" value="SQUALEN_PHYTOEN_SYN_2"/>
    <property type="match status" value="1"/>
</dbReference>
<keyword evidence="5" id="KW-1133">Transmembrane helix</keyword>
<dbReference type="PANTHER" id="PTHR11626">
    <property type="entry name" value="FARNESYL-DIPHOSPHATE FARNESYLTRANSFERASE"/>
    <property type="match status" value="1"/>
</dbReference>
<evidence type="ECO:0000313" key="7">
    <source>
        <dbReference type="Proteomes" id="UP000825935"/>
    </source>
</evidence>
<dbReference type="InterPro" id="IPR006449">
    <property type="entry name" value="Squal_synth-like"/>
</dbReference>
<evidence type="ECO:0000256" key="4">
    <source>
        <dbReference type="ARBA" id="ARBA00022679"/>
    </source>
</evidence>
<comment type="caution">
    <text evidence="6">The sequence shown here is derived from an EMBL/GenBank/DDBJ whole genome shotgun (WGS) entry which is preliminary data.</text>
</comment>
<gene>
    <name evidence="6" type="ORF">KP509_12G038000</name>
</gene>
<evidence type="ECO:0000256" key="1">
    <source>
        <dbReference type="ARBA" id="ARBA00001946"/>
    </source>
</evidence>
<evidence type="ECO:0000256" key="3">
    <source>
        <dbReference type="ARBA" id="ARBA00012373"/>
    </source>
</evidence>
<dbReference type="PROSITE" id="PS01044">
    <property type="entry name" value="SQUALEN_PHYTOEN_SYN_1"/>
    <property type="match status" value="1"/>
</dbReference>
<comment type="function">
    <text evidence="5">Catalyzes the condensation of 2 farnesyl pyrophosphate (FPP) moieties to form squalene.</text>
</comment>
<dbReference type="GO" id="GO:0005789">
    <property type="term" value="C:endoplasmic reticulum membrane"/>
    <property type="evidence" value="ECO:0007669"/>
    <property type="project" value="TreeGrafter"/>
</dbReference>
<dbReference type="PANTHER" id="PTHR11626:SF2">
    <property type="entry name" value="SQUALENE SYNTHASE"/>
    <property type="match status" value="1"/>
</dbReference>
<dbReference type="GO" id="GO:0008610">
    <property type="term" value="P:lipid biosynthetic process"/>
    <property type="evidence" value="ECO:0007669"/>
    <property type="project" value="InterPro"/>
</dbReference>
<dbReference type="EC" id="2.5.1.21" evidence="3 5"/>
<dbReference type="NCBIfam" id="TIGR01559">
    <property type="entry name" value="squal_synth"/>
    <property type="match status" value="1"/>
</dbReference>
<evidence type="ECO:0000256" key="2">
    <source>
        <dbReference type="ARBA" id="ARBA00006251"/>
    </source>
</evidence>
<dbReference type="GO" id="GO:0045338">
    <property type="term" value="P:farnesyl diphosphate metabolic process"/>
    <property type="evidence" value="ECO:0007669"/>
    <property type="project" value="InterPro"/>
</dbReference>
<sequence length="412" mass="47193">MGFIRGLLEHPDEIPALVKLRYAAHSVQKQVPLHDPDLAFCYRILQRVSRSFAIVIQQLGTELRDAICVFYVILRGLDTVEDDMSIPVDTKLPILKSMYKTIYDPTWHFPCGVNDYKVLMDEFHHVSTAFLRLDKRYQDAIEEVTNKMGHGMAKFICLEVETIQDYDEYCHYVAGLVGLGLSRLFHASRLEDFAPDNLSNSMGLFLQKTNIIRDYLEDINEIPRPRMFWPREIWGKYAAKLEDFKYEENSKAAVECLNDLITNALGHALDCLKYMEALKDHAIFRFCAIPQIMAIGTLSVCYNNINVFRGVVKIRRGLTAKIMDQTHSMSDVYGAFYDFSSLLAVKINKDDPSSQRTLDAIEAIQHACRASGLLSKRRSFSVKTSKQRKEVFLLLLSIIFVVVMSYMIVNSP</sequence>
<comment type="cofactor">
    <cofactor evidence="1 5">
        <name>Mg(2+)</name>
        <dbReference type="ChEBI" id="CHEBI:18420"/>
    </cofactor>
</comment>
<comment type="similarity">
    <text evidence="2 5">Belongs to the phytoene/squalene synthase family.</text>
</comment>
<evidence type="ECO:0000313" key="6">
    <source>
        <dbReference type="EMBL" id="KAH7423067.1"/>
    </source>
</evidence>
<dbReference type="Pfam" id="PF00494">
    <property type="entry name" value="SQS_PSY"/>
    <property type="match status" value="1"/>
</dbReference>
<dbReference type="GO" id="GO:0055056">
    <property type="term" value="F:D-glucose transmembrane transporter activity"/>
    <property type="evidence" value="ECO:0007669"/>
    <property type="project" value="UniProtKB-UniRule"/>
</dbReference>
<dbReference type="OMA" id="GEACQLM"/>
<accession>A0A8T2TIA4</accession>
<dbReference type="InterPro" id="IPR002060">
    <property type="entry name" value="Squ/phyt_synthse"/>
</dbReference>
<protein>
    <recommendedName>
        <fullName evidence="3 5">Squalene synthase</fullName>
        <ecNumber evidence="3 5">2.5.1.21</ecNumber>
    </recommendedName>
</protein>
<dbReference type="Gene3D" id="1.10.600.10">
    <property type="entry name" value="Farnesyl Diphosphate Synthase"/>
    <property type="match status" value="1"/>
</dbReference>
<keyword evidence="5" id="KW-0472">Membrane</keyword>
<feature type="transmembrane region" description="Helical" evidence="5">
    <location>
        <begin position="391"/>
        <end position="409"/>
    </location>
</feature>
<comment type="catalytic activity">
    <reaction evidence="5">
        <text>2 (2E,6E)-farnesyl diphosphate + NADH + H(+) = squalene + 2 diphosphate + NAD(+)</text>
        <dbReference type="Rhea" id="RHEA:32299"/>
        <dbReference type="ChEBI" id="CHEBI:15378"/>
        <dbReference type="ChEBI" id="CHEBI:15440"/>
        <dbReference type="ChEBI" id="CHEBI:33019"/>
        <dbReference type="ChEBI" id="CHEBI:57540"/>
        <dbReference type="ChEBI" id="CHEBI:57945"/>
        <dbReference type="ChEBI" id="CHEBI:175763"/>
        <dbReference type="EC" id="2.5.1.21"/>
    </reaction>
</comment>
<keyword evidence="7" id="KW-1185">Reference proteome</keyword>
<dbReference type="CDD" id="cd00683">
    <property type="entry name" value="Trans_IPPS_HH"/>
    <property type="match status" value="1"/>
</dbReference>
<dbReference type="Proteomes" id="UP000825935">
    <property type="component" value="Chromosome 12"/>
</dbReference>
<organism evidence="6 7">
    <name type="scientific">Ceratopteris richardii</name>
    <name type="common">Triangle waterfern</name>
    <dbReference type="NCBI Taxonomy" id="49495"/>
    <lineage>
        <taxon>Eukaryota</taxon>
        <taxon>Viridiplantae</taxon>
        <taxon>Streptophyta</taxon>
        <taxon>Embryophyta</taxon>
        <taxon>Tracheophyta</taxon>
        <taxon>Polypodiopsida</taxon>
        <taxon>Polypodiidae</taxon>
        <taxon>Polypodiales</taxon>
        <taxon>Pteridineae</taxon>
        <taxon>Pteridaceae</taxon>
        <taxon>Parkerioideae</taxon>
        <taxon>Ceratopteris</taxon>
    </lineage>
</organism>
<dbReference type="AlphaFoldDB" id="A0A8T2TIA4"/>
<dbReference type="GO" id="GO:0051996">
    <property type="term" value="F:squalene synthase [NAD(P)H] activity"/>
    <property type="evidence" value="ECO:0007669"/>
    <property type="project" value="UniProtKB-UniRule"/>
</dbReference>
<comment type="catalytic activity">
    <reaction evidence="5">
        <text>2 (2E,6E)-farnesyl diphosphate + NADPH + H(+) = squalene + 2 diphosphate + NADP(+)</text>
        <dbReference type="Rhea" id="RHEA:32295"/>
        <dbReference type="ChEBI" id="CHEBI:15378"/>
        <dbReference type="ChEBI" id="CHEBI:15440"/>
        <dbReference type="ChEBI" id="CHEBI:33019"/>
        <dbReference type="ChEBI" id="CHEBI:57783"/>
        <dbReference type="ChEBI" id="CHEBI:58349"/>
        <dbReference type="ChEBI" id="CHEBI:175763"/>
        <dbReference type="EC" id="2.5.1.21"/>
    </reaction>
</comment>